<dbReference type="RefSeq" id="WP_337336084.1">
    <property type="nucleotide sequence ID" value="NZ_JBBDHC010000019.1"/>
</dbReference>
<dbReference type="InterPro" id="IPR003399">
    <property type="entry name" value="Mce/MlaD"/>
</dbReference>
<evidence type="ECO:0000313" key="3">
    <source>
        <dbReference type="Proteomes" id="UP001364472"/>
    </source>
</evidence>
<name>A0AAW9RAX1_9GAMM</name>
<evidence type="ECO:0000259" key="1">
    <source>
        <dbReference type="Pfam" id="PF02470"/>
    </source>
</evidence>
<comment type="caution">
    <text evidence="2">The sequence shown here is derived from an EMBL/GenBank/DDBJ whole genome shotgun (WGS) entry which is preliminary data.</text>
</comment>
<dbReference type="GO" id="GO:0005548">
    <property type="term" value="F:phospholipid transporter activity"/>
    <property type="evidence" value="ECO:0007669"/>
    <property type="project" value="TreeGrafter"/>
</dbReference>
<reference evidence="2 3" key="1">
    <citation type="journal article" date="2016" name="Antonie Van Leeuwenhoek">
        <title>Denitratimonas tolerans gen. nov., sp. nov., a denitrifying bacterium isolated from a bioreactor for tannery wastewater treatment.</title>
        <authorList>
            <person name="Han S.I."/>
            <person name="Kim J.O."/>
            <person name="Lee Y.R."/>
            <person name="Ekpeghere K.I."/>
            <person name="Koh S.C."/>
            <person name="Whang K.S."/>
        </authorList>
    </citation>
    <scope>NUCLEOTIDE SEQUENCE [LARGE SCALE GENOMIC DNA]</scope>
    <source>
        <strain evidence="2 3">KACC 17565</strain>
    </source>
</reference>
<dbReference type="Proteomes" id="UP001364472">
    <property type="component" value="Unassembled WGS sequence"/>
</dbReference>
<accession>A0AAW9RAX1</accession>
<feature type="domain" description="Mce/MlaD" evidence="1">
    <location>
        <begin position="39"/>
        <end position="116"/>
    </location>
</feature>
<dbReference type="EMBL" id="JBBDHC010000019">
    <property type="protein sequence ID" value="MEJ1250381.1"/>
    <property type="molecule type" value="Genomic_DNA"/>
</dbReference>
<evidence type="ECO:0000313" key="2">
    <source>
        <dbReference type="EMBL" id="MEJ1250381.1"/>
    </source>
</evidence>
<dbReference type="NCBIfam" id="TIGR04430">
    <property type="entry name" value="OM_asym_MlaD"/>
    <property type="match status" value="1"/>
</dbReference>
<dbReference type="AlphaFoldDB" id="A0AAW9RAX1"/>
<dbReference type="PANTHER" id="PTHR33371">
    <property type="entry name" value="INTERMEMBRANE PHOSPHOLIPID TRANSPORT SYSTEM BINDING PROTEIN MLAD-RELATED"/>
    <property type="match status" value="1"/>
</dbReference>
<dbReference type="PANTHER" id="PTHR33371:SF4">
    <property type="entry name" value="INTERMEMBRANE PHOSPHOLIPID TRANSPORT SYSTEM BINDING PROTEIN MLAD"/>
    <property type="match status" value="1"/>
</dbReference>
<dbReference type="GO" id="GO:0005543">
    <property type="term" value="F:phospholipid binding"/>
    <property type="evidence" value="ECO:0007669"/>
    <property type="project" value="TreeGrafter"/>
</dbReference>
<protein>
    <submittedName>
        <fullName evidence="2">Outer membrane lipid asymmetry maintenance protein MlaD</fullName>
    </submittedName>
</protein>
<dbReference type="InterPro" id="IPR052336">
    <property type="entry name" value="MlaD_Phospholipid_Transporter"/>
</dbReference>
<dbReference type="InterPro" id="IPR030970">
    <property type="entry name" value="ABC_MlaD"/>
</dbReference>
<organism evidence="2 3">
    <name type="scientific">Denitratimonas tolerans</name>
    <dbReference type="NCBI Taxonomy" id="1338420"/>
    <lineage>
        <taxon>Bacteria</taxon>
        <taxon>Pseudomonadati</taxon>
        <taxon>Pseudomonadota</taxon>
        <taxon>Gammaproteobacteria</taxon>
        <taxon>Lysobacterales</taxon>
        <taxon>Lysobacteraceae</taxon>
        <taxon>Denitratimonas</taxon>
    </lineage>
</organism>
<dbReference type="Pfam" id="PF02470">
    <property type="entry name" value="MlaD"/>
    <property type="match status" value="1"/>
</dbReference>
<sequence>MASPKTEWSVGAFILMGFACALVLAFASTNSADRMGGASYRVTASFTNAGDLKARAPVKIAGVKVGEIESISLDPNFDAKVTLRLQQSAGELPADTGAAIFTSGLLGERYIGLSPGGDPEPLKDGDEILLTQPAVVLEQLIGKFLFNADSARSDDAGGGAPAR</sequence>
<gene>
    <name evidence="2" type="primary">mlaD</name>
    <name evidence="2" type="ORF">WB794_11930</name>
</gene>
<proteinExistence type="predicted"/>
<dbReference type="PROSITE" id="PS51257">
    <property type="entry name" value="PROKAR_LIPOPROTEIN"/>
    <property type="match status" value="1"/>
</dbReference>
<keyword evidence="3" id="KW-1185">Reference proteome</keyword>